<dbReference type="PROSITE" id="PS50926">
    <property type="entry name" value="TRAM"/>
    <property type="match status" value="1"/>
</dbReference>
<dbReference type="SUPFAM" id="SSF50249">
    <property type="entry name" value="Nucleic acid-binding proteins"/>
    <property type="match status" value="1"/>
</dbReference>
<feature type="active site" description="Nucleophile" evidence="6">
    <location>
        <position position="399"/>
    </location>
</feature>
<dbReference type="Pfam" id="PF01938">
    <property type="entry name" value="TRAM"/>
    <property type="match status" value="1"/>
</dbReference>
<dbReference type="InterPro" id="IPR010280">
    <property type="entry name" value="U5_MeTrfase_fam"/>
</dbReference>
<feature type="compositionally biased region" description="Basic residues" evidence="8">
    <location>
        <begin position="1"/>
        <end position="15"/>
    </location>
</feature>
<evidence type="ECO:0000256" key="7">
    <source>
        <dbReference type="PROSITE-ProRule" id="PRU10015"/>
    </source>
</evidence>
<proteinExistence type="inferred from homology"/>
<dbReference type="OrthoDB" id="9804590at2"/>
<dbReference type="PROSITE" id="PS51687">
    <property type="entry name" value="SAM_MT_RNA_M5U"/>
    <property type="match status" value="1"/>
</dbReference>
<keyword evidence="11" id="KW-1185">Reference proteome</keyword>
<feature type="binding site" evidence="6">
    <location>
        <position position="327"/>
    </location>
    <ligand>
        <name>S-adenosyl-L-methionine</name>
        <dbReference type="ChEBI" id="CHEBI:59789"/>
    </ligand>
</feature>
<evidence type="ECO:0000256" key="4">
    <source>
        <dbReference type="ARBA" id="ARBA00022691"/>
    </source>
</evidence>
<keyword evidence="1" id="KW-0479">Metal-binding</keyword>
<keyword evidence="1" id="KW-0408">Iron</keyword>
<feature type="domain" description="TRAM" evidence="9">
    <location>
        <begin position="13"/>
        <end position="76"/>
    </location>
</feature>
<keyword evidence="3 6" id="KW-0808">Transferase</keyword>
<dbReference type="PANTHER" id="PTHR11061:SF49">
    <property type="entry name" value="23S RRNA (URACIL(1939)-C(5))-METHYLTRANSFERASE RLMD"/>
    <property type="match status" value="1"/>
</dbReference>
<dbReference type="Pfam" id="PF05958">
    <property type="entry name" value="tRNA_U5-meth_tr"/>
    <property type="match status" value="1"/>
</dbReference>
<organism evidence="10 11">
    <name type="scientific">Magnetospirillum moscoviense</name>
    <dbReference type="NCBI Taxonomy" id="1437059"/>
    <lineage>
        <taxon>Bacteria</taxon>
        <taxon>Pseudomonadati</taxon>
        <taxon>Pseudomonadota</taxon>
        <taxon>Alphaproteobacteria</taxon>
        <taxon>Rhodospirillales</taxon>
        <taxon>Rhodospirillaceae</taxon>
        <taxon>Magnetospirillum</taxon>
    </lineage>
</organism>
<dbReference type="EMBL" id="LWQU01000095">
    <property type="protein sequence ID" value="OAN55721.1"/>
    <property type="molecule type" value="Genomic_DNA"/>
</dbReference>
<dbReference type="PANTHER" id="PTHR11061">
    <property type="entry name" value="RNA M5U METHYLTRANSFERASE"/>
    <property type="match status" value="1"/>
</dbReference>
<dbReference type="InterPro" id="IPR030390">
    <property type="entry name" value="MeTrfase_TrmA_AS"/>
</dbReference>
<feature type="binding site" evidence="6">
    <location>
        <position position="306"/>
    </location>
    <ligand>
        <name>S-adenosyl-L-methionine</name>
        <dbReference type="ChEBI" id="CHEBI:59789"/>
    </ligand>
</feature>
<evidence type="ECO:0000313" key="11">
    <source>
        <dbReference type="Proteomes" id="UP000078543"/>
    </source>
</evidence>
<dbReference type="SUPFAM" id="SSF53335">
    <property type="entry name" value="S-adenosyl-L-methionine-dependent methyltransferases"/>
    <property type="match status" value="1"/>
</dbReference>
<evidence type="ECO:0000256" key="1">
    <source>
        <dbReference type="ARBA" id="ARBA00022485"/>
    </source>
</evidence>
<dbReference type="AlphaFoldDB" id="A0A178MZB9"/>
<dbReference type="STRING" id="1437059.A6A05_08180"/>
<keyword evidence="1" id="KW-0004">4Fe-4S</keyword>
<dbReference type="Gene3D" id="2.40.50.140">
    <property type="entry name" value="Nucleic acid-binding proteins"/>
    <property type="match status" value="1"/>
</dbReference>
<dbReference type="PROSITE" id="PS01230">
    <property type="entry name" value="TRMA_1"/>
    <property type="match status" value="1"/>
</dbReference>
<dbReference type="GO" id="GO:0070041">
    <property type="term" value="F:rRNA (uridine-C5-)-methyltransferase activity"/>
    <property type="evidence" value="ECO:0007669"/>
    <property type="project" value="TreeGrafter"/>
</dbReference>
<name>A0A178MZB9_9PROT</name>
<keyword evidence="4 6" id="KW-0949">S-adenosyl-L-methionine</keyword>
<feature type="binding site" evidence="6">
    <location>
        <position position="279"/>
    </location>
    <ligand>
        <name>S-adenosyl-L-methionine</name>
        <dbReference type="ChEBI" id="CHEBI:59789"/>
    </ligand>
</feature>
<dbReference type="Gene3D" id="3.40.50.150">
    <property type="entry name" value="Vaccinia Virus protein VP39"/>
    <property type="match status" value="1"/>
</dbReference>
<keyword evidence="5" id="KW-0411">Iron-sulfur</keyword>
<dbReference type="Proteomes" id="UP000078543">
    <property type="component" value="Unassembled WGS sequence"/>
</dbReference>
<comment type="similarity">
    <text evidence="6">Belongs to the class I-like SAM-binding methyltransferase superfamily. RNA M5U methyltransferase family.</text>
</comment>
<evidence type="ECO:0000256" key="6">
    <source>
        <dbReference type="PROSITE-ProRule" id="PRU01024"/>
    </source>
</evidence>
<comment type="caution">
    <text evidence="10">The sequence shown here is derived from an EMBL/GenBank/DDBJ whole genome shotgun (WGS) entry which is preliminary data.</text>
</comment>
<feature type="binding site" evidence="6">
    <location>
        <position position="373"/>
    </location>
    <ligand>
        <name>S-adenosyl-L-methionine</name>
        <dbReference type="ChEBI" id="CHEBI:59789"/>
    </ligand>
</feature>
<accession>A0A178MZB9</accession>
<evidence type="ECO:0000256" key="2">
    <source>
        <dbReference type="ARBA" id="ARBA00022603"/>
    </source>
</evidence>
<evidence type="ECO:0000256" key="3">
    <source>
        <dbReference type="ARBA" id="ARBA00022679"/>
    </source>
</evidence>
<dbReference type="InterPro" id="IPR029063">
    <property type="entry name" value="SAM-dependent_MTases_sf"/>
</dbReference>
<sequence length="443" mass="46899">MSLRKRHAPPSRAKARGNAVTPRAVEVTVDELGARGDGIARLLGELVFVPFTVPGDRVIARIEGRRGDGLVAALVEVQAPGPDRATPPCPHFGRCGGCSLQHVGAASYGAWKRDLLVTHLARHGFADALVDPLIQVPAGTRRRATFAFHRSKSATILGFNGRASHTVIDIDACLLLDPALAALIVPLRRMLGEVVAAGEDGDVTILAADSGLDVLVEADARLDLFDRERLAAFADSHDLARLSWRRPGAGFVDPIARRRPAVVSFGPVQVEPAPGGFLQPTKDGENAIAAAVLAGIGPARQVADLFSGCGSFTFPLAAQGRTIHAVEGEEAPVRALEAAASRAGLKVTAEVRDLSRRPLHAQELKRFDAVLFDPPRAGAAAQAEMLAESGPDRVVAVSCNPATLARDLQTLAKGGYRLERVTPIDQFPRSAHLEAVAVLVRHK</sequence>
<feature type="region of interest" description="Disordered" evidence="8">
    <location>
        <begin position="1"/>
        <end position="20"/>
    </location>
</feature>
<dbReference type="Gene3D" id="2.40.50.1070">
    <property type="match status" value="1"/>
</dbReference>
<evidence type="ECO:0000256" key="8">
    <source>
        <dbReference type="SAM" id="MobiDB-lite"/>
    </source>
</evidence>
<protein>
    <submittedName>
        <fullName evidence="10">SAM-dependent methyltransferase</fullName>
    </submittedName>
</protein>
<evidence type="ECO:0000256" key="5">
    <source>
        <dbReference type="ARBA" id="ARBA00023014"/>
    </source>
</evidence>
<gene>
    <name evidence="10" type="ORF">A6A05_08180</name>
</gene>
<evidence type="ECO:0000313" key="10">
    <source>
        <dbReference type="EMBL" id="OAN55721.1"/>
    </source>
</evidence>
<dbReference type="RefSeq" id="WP_068497880.1">
    <property type="nucleotide sequence ID" value="NZ_LWQU01000095.1"/>
</dbReference>
<dbReference type="InterPro" id="IPR012340">
    <property type="entry name" value="NA-bd_OB-fold"/>
</dbReference>
<dbReference type="GO" id="GO:0051536">
    <property type="term" value="F:iron-sulfur cluster binding"/>
    <property type="evidence" value="ECO:0007669"/>
    <property type="project" value="UniProtKB-KW"/>
</dbReference>
<evidence type="ECO:0000259" key="9">
    <source>
        <dbReference type="PROSITE" id="PS50926"/>
    </source>
</evidence>
<dbReference type="InterPro" id="IPR002792">
    <property type="entry name" value="TRAM_dom"/>
</dbReference>
<feature type="active site" evidence="7">
    <location>
        <position position="399"/>
    </location>
</feature>
<keyword evidence="2 6" id="KW-0489">Methyltransferase</keyword>
<reference evidence="10 11" key="1">
    <citation type="submission" date="2016-04" db="EMBL/GenBank/DDBJ databases">
        <title>Draft genome sequence of freshwater magnetotactic bacteria Magnetospirillum marisnigri SP-1 and Magnetospirillum moscoviense BB-1.</title>
        <authorList>
            <person name="Koziaeva V."/>
            <person name="Dziuba M.V."/>
            <person name="Ivanov T.M."/>
            <person name="Kuznetsov B."/>
            <person name="Grouzdev D.S."/>
        </authorList>
    </citation>
    <scope>NUCLEOTIDE SEQUENCE [LARGE SCALE GENOMIC DNA]</scope>
    <source>
        <strain evidence="10 11">BB-1</strain>
    </source>
</reference>
<dbReference type="GO" id="GO:0070475">
    <property type="term" value="P:rRNA base methylation"/>
    <property type="evidence" value="ECO:0007669"/>
    <property type="project" value="TreeGrafter"/>
</dbReference>